<protein>
    <recommendedName>
        <fullName evidence="2">Porin</fullName>
    </recommendedName>
</protein>
<dbReference type="EMBL" id="MLJW01000071">
    <property type="protein sequence ID" value="OIR02853.1"/>
    <property type="molecule type" value="Genomic_DNA"/>
</dbReference>
<dbReference type="InterPro" id="IPR032638">
    <property type="entry name" value="Porin_5"/>
</dbReference>
<organism evidence="1">
    <name type="scientific">mine drainage metagenome</name>
    <dbReference type="NCBI Taxonomy" id="410659"/>
    <lineage>
        <taxon>unclassified sequences</taxon>
        <taxon>metagenomes</taxon>
        <taxon>ecological metagenomes</taxon>
    </lineage>
</organism>
<accession>A0A1J5SF92</accession>
<name>A0A1J5SF92_9ZZZZ</name>
<comment type="caution">
    <text evidence="1">The sequence shown here is derived from an EMBL/GenBank/DDBJ whole genome shotgun (WGS) entry which is preliminary data.</text>
</comment>
<evidence type="ECO:0000313" key="1">
    <source>
        <dbReference type="EMBL" id="OIR02853.1"/>
    </source>
</evidence>
<sequence length="464" mass="49092">MNFKLRSLVAATLAGSFLMGFGLNAMADSTTDLVKALVAKGVLTEEEGSLLNKGHEGEVATQEKAMKKSSKLSISDAIDKATVYGDIRVRAESRSGDDATTGVSEDRTRGRYKLTLGVKTEAGDFYSDLALAMGTSGRSDNATFAGGGTSTSGATINGANNKEAVFIKRAMVGWHATDWLAIEAGRINNPLYTTSMVWDGDLTFEGLAEMAKFKAGSADVFLTAVQSQYIGDRKYYSNGTNNRATNEVLAFQAGATFPITDAVKGKAAITYTTYGSGGATTDFNPTVLGSTNTATNNLNTLEIPAEINFKMAGNLGVKVFGDYAVNLDGNARYDAAVIASGSNAAVIAAGKDDQAWLLGAELASKAGKHAQKGDWSAKLWYQEVGAYSLDQNAVDSDFMDSRVNMKGVILKTGYDLRDNVVLNFSAGHGSRKNNGLIAAGTASDISIANLNSFDLYQLDVTYKF</sequence>
<reference evidence="1" key="1">
    <citation type="submission" date="2016-10" db="EMBL/GenBank/DDBJ databases">
        <title>Sequence of Gallionella enrichment culture.</title>
        <authorList>
            <person name="Poehlein A."/>
            <person name="Muehling M."/>
            <person name="Daniel R."/>
        </authorList>
    </citation>
    <scope>NUCLEOTIDE SEQUENCE</scope>
</reference>
<dbReference type="Pfam" id="PF16930">
    <property type="entry name" value="Porin_5"/>
    <property type="match status" value="2"/>
</dbReference>
<gene>
    <name evidence="1" type="ORF">GALL_150610</name>
</gene>
<proteinExistence type="predicted"/>
<evidence type="ECO:0008006" key="2">
    <source>
        <dbReference type="Google" id="ProtNLM"/>
    </source>
</evidence>
<dbReference type="AlphaFoldDB" id="A0A1J5SF92"/>